<name>A0A6A7N1W6_9BURK</name>
<dbReference type="GO" id="GO:0051276">
    <property type="term" value="P:chromosome organization"/>
    <property type="evidence" value="ECO:0007669"/>
    <property type="project" value="InterPro"/>
</dbReference>
<dbReference type="AlphaFoldDB" id="A0A6A7N1W6"/>
<keyword evidence="3" id="KW-1185">Reference proteome</keyword>
<reference evidence="2 3" key="1">
    <citation type="submission" date="2019-10" db="EMBL/GenBank/DDBJ databases">
        <title>Two novel species isolated from a subtropical stream in China.</title>
        <authorList>
            <person name="Lu H."/>
        </authorList>
    </citation>
    <scope>NUCLEOTIDE SEQUENCE [LARGE SCALE GENOMIC DNA]</scope>
    <source>
        <strain evidence="2 3">FT29W</strain>
    </source>
</reference>
<dbReference type="Pfam" id="PF03592">
    <property type="entry name" value="Terminase_2"/>
    <property type="match status" value="1"/>
</dbReference>
<accession>A0A6A7N1W6</accession>
<protein>
    <submittedName>
        <fullName evidence="2">Terminase small subunit</fullName>
    </submittedName>
</protein>
<comment type="caution">
    <text evidence="2">The sequence shown here is derived from an EMBL/GenBank/DDBJ whole genome shotgun (WGS) entry which is preliminary data.</text>
</comment>
<feature type="compositionally biased region" description="Pro residues" evidence="1">
    <location>
        <begin position="60"/>
        <end position="69"/>
    </location>
</feature>
<dbReference type="InterPro" id="IPR038713">
    <property type="entry name" value="Terminase_Gp1_N_sf"/>
</dbReference>
<dbReference type="InterPro" id="IPR005335">
    <property type="entry name" value="Terminase_ssu"/>
</dbReference>
<sequence>MELTGKRRAFADARLAGKSNKDAAIAAGYSAKTAGPAGSRLAKDPAIAAFIAKYQKPGEKAPPPPPAPTAPSFDVQAAIMHSDPKNFLLVAMNDPAAPAKLRVEAAKALMPFMHKKPGETGKKEQRDVDAKKVAGRFASAAPPQLKAVK</sequence>
<evidence type="ECO:0000313" key="3">
    <source>
        <dbReference type="Proteomes" id="UP000440498"/>
    </source>
</evidence>
<feature type="region of interest" description="Disordered" evidence="1">
    <location>
        <begin position="53"/>
        <end position="72"/>
    </location>
</feature>
<gene>
    <name evidence="2" type="ORF">GEV02_12735</name>
</gene>
<dbReference type="Proteomes" id="UP000440498">
    <property type="component" value="Unassembled WGS sequence"/>
</dbReference>
<dbReference type="EMBL" id="WHUG01000004">
    <property type="protein sequence ID" value="MQA39023.1"/>
    <property type="molecule type" value="Genomic_DNA"/>
</dbReference>
<dbReference type="Gene3D" id="1.10.10.1400">
    <property type="entry name" value="Terminase, small subunit, N-terminal DNA-binding domain, HTH motif"/>
    <property type="match status" value="1"/>
</dbReference>
<evidence type="ECO:0000313" key="2">
    <source>
        <dbReference type="EMBL" id="MQA39023.1"/>
    </source>
</evidence>
<evidence type="ECO:0000256" key="1">
    <source>
        <dbReference type="SAM" id="MobiDB-lite"/>
    </source>
</evidence>
<organism evidence="2 3">
    <name type="scientific">Rugamonas aquatica</name>
    <dbReference type="NCBI Taxonomy" id="2743357"/>
    <lineage>
        <taxon>Bacteria</taxon>
        <taxon>Pseudomonadati</taxon>
        <taxon>Pseudomonadota</taxon>
        <taxon>Betaproteobacteria</taxon>
        <taxon>Burkholderiales</taxon>
        <taxon>Oxalobacteraceae</taxon>
        <taxon>Telluria group</taxon>
        <taxon>Rugamonas</taxon>
    </lineage>
</organism>
<proteinExistence type="predicted"/>
<dbReference type="RefSeq" id="WP_152838321.1">
    <property type="nucleotide sequence ID" value="NZ_WHUG01000004.1"/>
</dbReference>